<dbReference type="RefSeq" id="WP_066183340.1">
    <property type="nucleotide sequence ID" value="NZ_LCUJ01000004.1"/>
</dbReference>
<proteinExistence type="predicted"/>
<protein>
    <submittedName>
        <fullName evidence="1">Uncharacterized protein</fullName>
    </submittedName>
</protein>
<evidence type="ECO:0000313" key="2">
    <source>
        <dbReference type="EMBL" id="TLS72138.1"/>
    </source>
</evidence>
<dbReference type="PATRIC" id="fig|544718.43.peg.1059"/>
<name>A0A1C0B6H1_9BACT</name>
<dbReference type="STRING" id="544718.AAX25_01087"/>
<sequence>MKIKIPENIKHLDTKEIKENLFHYSYDNKNLKSLIKKDISKDDLSYITAYSSFKGEIYENIIYELLLKYAQNCEDIESFILKGPYQAKENVYLKSGLLISKTSQIVFKSAYKDISEFDAIFFTKDKLYFVEMSTSKKTSNLNKRLAKKQALLKLIFPFLEINALIVLTKGSSGLKNFPSYATIWLTDDLEDEELINKIIFAKKVKNDLQTLEVPNIKKFTEAFRIKYKKFAYFPTLQWILESSRKNPKFVVDLRFFRNPKMDLYFDIYTKLYIGYLSKDDFKRLYSEFDMDLVDDKVIVTLEKINQNEIDIVYYAKLKNRKLFRIRLEEIVSIKEKEQDGFTNAEVRFFSKVFEEKHILKFDDIKHILKHISMIGFKK</sequence>
<reference evidence="2 4" key="3">
    <citation type="submission" date="2019-05" db="EMBL/GenBank/DDBJ databases">
        <title>Arcobacter cibarius and Arcobacter thereius providing challenges in identification an antibiotic susceptibility and Quinolone resistance.</title>
        <authorList>
            <person name="Busch A."/>
            <person name="Hanel I."/>
            <person name="Hotzel H."/>
            <person name="Tomaso H."/>
        </authorList>
    </citation>
    <scope>NUCLEOTIDE SEQUENCE [LARGE SCALE GENOMIC DNA]</scope>
    <source>
        <strain evidence="2 4">17CS1191_2</strain>
    </source>
</reference>
<evidence type="ECO:0000313" key="1">
    <source>
        <dbReference type="EMBL" id="OCL98886.1"/>
    </source>
</evidence>
<reference evidence="3" key="2">
    <citation type="submission" date="2015-05" db="EMBL/GenBank/DDBJ databases">
        <authorList>
            <person name="Rovetto F."/>
            <person name="Cocolin L."/>
            <person name="Illeghems K."/>
            <person name="Van Nieuwerburgh F."/>
            <person name="Houf K."/>
        </authorList>
    </citation>
    <scope>NUCLEOTIDE SEQUENCE [LARGE SCALE GENOMIC DNA]</scope>
    <source>
        <strain evidence="3">DU22</strain>
    </source>
</reference>
<dbReference type="Proteomes" id="UP000093281">
    <property type="component" value="Unassembled WGS sequence"/>
</dbReference>
<accession>A0A1C0B6H1</accession>
<evidence type="ECO:0000313" key="4">
    <source>
        <dbReference type="Proteomes" id="UP000308001"/>
    </source>
</evidence>
<dbReference type="Proteomes" id="UP000308001">
    <property type="component" value="Unassembled WGS sequence"/>
</dbReference>
<comment type="caution">
    <text evidence="1">The sequence shown here is derived from an EMBL/GenBank/DDBJ whole genome shotgun (WGS) entry which is preliminary data.</text>
</comment>
<dbReference type="OrthoDB" id="5348436at2"/>
<dbReference type="EMBL" id="VBUF01000003">
    <property type="protein sequence ID" value="TLS72138.1"/>
    <property type="molecule type" value="Genomic_DNA"/>
</dbReference>
<reference evidence="1" key="1">
    <citation type="submission" date="2015-05" db="EMBL/GenBank/DDBJ databases">
        <authorList>
            <person name="Wang D.B."/>
            <person name="Wang M."/>
        </authorList>
    </citation>
    <scope>NUCLEOTIDE SEQUENCE [LARGE SCALE GENOMIC DNA]</scope>
    <source>
        <strain evidence="1">DU22</strain>
    </source>
</reference>
<dbReference type="EMBL" id="LCUJ01000004">
    <property type="protein sequence ID" value="OCL98886.1"/>
    <property type="molecule type" value="Genomic_DNA"/>
</dbReference>
<gene>
    <name evidence="1" type="ORF">AAX29_01396</name>
    <name evidence="2" type="ORF">FE246_06845</name>
</gene>
<dbReference type="AlphaFoldDB" id="A0A1C0B6H1"/>
<evidence type="ECO:0000313" key="3">
    <source>
        <dbReference type="Proteomes" id="UP000093281"/>
    </source>
</evidence>
<organism evidence="1 3">
    <name type="scientific">Aliarcobacter thereius</name>
    <dbReference type="NCBI Taxonomy" id="544718"/>
    <lineage>
        <taxon>Bacteria</taxon>
        <taxon>Pseudomonadati</taxon>
        <taxon>Campylobacterota</taxon>
        <taxon>Epsilonproteobacteria</taxon>
        <taxon>Campylobacterales</taxon>
        <taxon>Arcobacteraceae</taxon>
        <taxon>Aliarcobacter</taxon>
    </lineage>
</organism>